<evidence type="ECO:0000313" key="16">
    <source>
        <dbReference type="Ensembl" id="ENSPMRP00000028524.1"/>
    </source>
</evidence>
<dbReference type="Ensembl" id="ENSPMRT00000030256.1">
    <property type="protein sequence ID" value="ENSPMRP00000028524.1"/>
    <property type="gene ID" value="ENSPMRG00000018425.1"/>
</dbReference>
<reference evidence="16 17" key="1">
    <citation type="journal article" date="2019" name="Proc. Natl. Acad. Sci. U.S.A.">
        <title>Regulatory changes in pterin and carotenoid genes underlie balanced color polymorphisms in the wall lizard.</title>
        <authorList>
            <person name="Andrade P."/>
            <person name="Pinho C."/>
            <person name="Perez I de Lanuza G."/>
            <person name="Afonso S."/>
            <person name="Brejcha J."/>
            <person name="Rubin C.J."/>
            <person name="Wallerman O."/>
            <person name="Pereira P."/>
            <person name="Sabatino S.J."/>
            <person name="Bellati A."/>
            <person name="Pellitteri-Rosa D."/>
            <person name="Bosakova Z."/>
            <person name="Bunikis I."/>
            <person name="Carretero M.A."/>
            <person name="Feiner N."/>
            <person name="Marsik P."/>
            <person name="Pauperio F."/>
            <person name="Salvi D."/>
            <person name="Soler L."/>
            <person name="While G.M."/>
            <person name="Uller T."/>
            <person name="Font E."/>
            <person name="Andersson L."/>
            <person name="Carneiro M."/>
        </authorList>
    </citation>
    <scope>NUCLEOTIDE SEQUENCE</scope>
</reference>
<dbReference type="InterPro" id="IPR003595">
    <property type="entry name" value="Tyr_Pase_cat"/>
</dbReference>
<keyword evidence="4 12" id="KW-0732">Signal</keyword>
<evidence type="ECO:0000256" key="11">
    <source>
        <dbReference type="SAM" id="Phobius"/>
    </source>
</evidence>
<evidence type="ECO:0000256" key="12">
    <source>
        <dbReference type="SAM" id="SignalP"/>
    </source>
</evidence>
<keyword evidence="5" id="KW-0378">Hydrolase</keyword>
<dbReference type="GeneTree" id="ENSGT00940000165368"/>
<dbReference type="InterPro" id="IPR036116">
    <property type="entry name" value="FN3_sf"/>
</dbReference>
<dbReference type="InterPro" id="IPR000242">
    <property type="entry name" value="PTP_cat"/>
</dbReference>
<proteinExistence type="predicted"/>
<dbReference type="SMART" id="SM00404">
    <property type="entry name" value="PTPc_motif"/>
    <property type="match status" value="1"/>
</dbReference>
<reference evidence="16" key="3">
    <citation type="submission" date="2025-09" db="UniProtKB">
        <authorList>
            <consortium name="Ensembl"/>
        </authorList>
    </citation>
    <scope>IDENTIFICATION</scope>
</reference>
<comment type="catalytic activity">
    <reaction evidence="10">
        <text>O-phospho-L-tyrosyl-[protein] + H2O = L-tyrosyl-[protein] + phosphate</text>
        <dbReference type="Rhea" id="RHEA:10684"/>
        <dbReference type="Rhea" id="RHEA-COMP:10136"/>
        <dbReference type="Rhea" id="RHEA-COMP:20101"/>
        <dbReference type="ChEBI" id="CHEBI:15377"/>
        <dbReference type="ChEBI" id="CHEBI:43474"/>
        <dbReference type="ChEBI" id="CHEBI:46858"/>
        <dbReference type="ChEBI" id="CHEBI:61978"/>
        <dbReference type="EC" id="3.1.3.48"/>
    </reaction>
</comment>
<dbReference type="InterPro" id="IPR013783">
    <property type="entry name" value="Ig-like_fold"/>
</dbReference>
<evidence type="ECO:0000256" key="4">
    <source>
        <dbReference type="ARBA" id="ARBA00022729"/>
    </source>
</evidence>
<dbReference type="InterPro" id="IPR050713">
    <property type="entry name" value="RTP_Phos/Ushers"/>
</dbReference>
<feature type="domain" description="Tyrosine specific protein phosphatases" evidence="14">
    <location>
        <begin position="803"/>
        <end position="876"/>
    </location>
</feature>
<evidence type="ECO:0000256" key="8">
    <source>
        <dbReference type="ARBA" id="ARBA00023136"/>
    </source>
</evidence>
<keyword evidence="7 11" id="KW-1133">Transmembrane helix</keyword>
<dbReference type="InterPro" id="IPR016130">
    <property type="entry name" value="Tyr_Pase_AS"/>
</dbReference>
<feature type="transmembrane region" description="Helical" evidence="11">
    <location>
        <begin position="559"/>
        <end position="582"/>
    </location>
</feature>
<comment type="subcellular location">
    <subcellularLocation>
        <location evidence="1">Membrane</location>
        <topology evidence="1">Single-pass type I membrane protein</topology>
    </subcellularLocation>
</comment>
<dbReference type="Gene3D" id="3.90.190.10">
    <property type="entry name" value="Protein tyrosine phosphatase superfamily"/>
    <property type="match status" value="1"/>
</dbReference>
<dbReference type="AlphaFoldDB" id="A0A670JYS2"/>
<dbReference type="Proteomes" id="UP000472272">
    <property type="component" value="Chromosome 13"/>
</dbReference>
<evidence type="ECO:0000259" key="13">
    <source>
        <dbReference type="PROSITE" id="PS50055"/>
    </source>
</evidence>
<dbReference type="CDD" id="cd00063">
    <property type="entry name" value="FN3"/>
    <property type="match status" value="4"/>
</dbReference>
<keyword evidence="9" id="KW-0325">Glycoprotein</keyword>
<feature type="domain" description="Fibronectin type-III" evidence="15">
    <location>
        <begin position="121"/>
        <end position="204"/>
    </location>
</feature>
<dbReference type="SUPFAM" id="SSF52799">
    <property type="entry name" value="(Phosphotyrosine protein) phosphatases II"/>
    <property type="match status" value="1"/>
</dbReference>
<dbReference type="InterPro" id="IPR000387">
    <property type="entry name" value="Tyr_Pase_dom"/>
</dbReference>
<evidence type="ECO:0000259" key="15">
    <source>
        <dbReference type="PROSITE" id="PS50853"/>
    </source>
</evidence>
<dbReference type="PROSITE" id="PS50055">
    <property type="entry name" value="TYR_PHOSPHATASE_PTP"/>
    <property type="match status" value="1"/>
</dbReference>
<dbReference type="SMART" id="SM00194">
    <property type="entry name" value="PTPc"/>
    <property type="match status" value="1"/>
</dbReference>
<organism evidence="16 17">
    <name type="scientific">Podarcis muralis</name>
    <name type="common">Wall lizard</name>
    <name type="synonym">Lacerta muralis</name>
    <dbReference type="NCBI Taxonomy" id="64176"/>
    <lineage>
        <taxon>Eukaryota</taxon>
        <taxon>Metazoa</taxon>
        <taxon>Chordata</taxon>
        <taxon>Craniata</taxon>
        <taxon>Vertebrata</taxon>
        <taxon>Euteleostomi</taxon>
        <taxon>Lepidosauria</taxon>
        <taxon>Squamata</taxon>
        <taxon>Bifurcata</taxon>
        <taxon>Unidentata</taxon>
        <taxon>Episquamata</taxon>
        <taxon>Laterata</taxon>
        <taxon>Lacertibaenia</taxon>
        <taxon>Lacertidae</taxon>
        <taxon>Podarcis</taxon>
    </lineage>
</organism>
<dbReference type="SUPFAM" id="SSF49265">
    <property type="entry name" value="Fibronectin type III"/>
    <property type="match status" value="3"/>
</dbReference>
<feature type="signal peptide" evidence="12">
    <location>
        <begin position="1"/>
        <end position="29"/>
    </location>
</feature>
<evidence type="ECO:0000259" key="14">
    <source>
        <dbReference type="PROSITE" id="PS50056"/>
    </source>
</evidence>
<dbReference type="FunFam" id="3.90.190.10:FF:000009">
    <property type="entry name" value="Receptor-type tyrosine-protein phosphatase beta"/>
    <property type="match status" value="1"/>
</dbReference>
<dbReference type="OMA" id="NNTAYNY"/>
<evidence type="ECO:0000256" key="1">
    <source>
        <dbReference type="ARBA" id="ARBA00004479"/>
    </source>
</evidence>
<dbReference type="InterPro" id="IPR029021">
    <property type="entry name" value="Prot-tyrosine_phosphatase-like"/>
</dbReference>
<feature type="chain" id="PRO_5025451322" description="protein-tyrosine-phosphatase" evidence="12">
    <location>
        <begin position="30"/>
        <end position="917"/>
    </location>
</feature>
<evidence type="ECO:0000256" key="9">
    <source>
        <dbReference type="ARBA" id="ARBA00023180"/>
    </source>
</evidence>
<keyword evidence="6" id="KW-0904">Protein phosphatase</keyword>
<evidence type="ECO:0000256" key="2">
    <source>
        <dbReference type="ARBA" id="ARBA00013064"/>
    </source>
</evidence>
<keyword evidence="8 11" id="KW-0472">Membrane</keyword>
<dbReference type="PANTHER" id="PTHR46957">
    <property type="entry name" value="CYTOKINE RECEPTOR"/>
    <property type="match status" value="1"/>
</dbReference>
<dbReference type="GO" id="GO:0043235">
    <property type="term" value="C:receptor complex"/>
    <property type="evidence" value="ECO:0007669"/>
    <property type="project" value="TreeGrafter"/>
</dbReference>
<dbReference type="PANTHER" id="PTHR46957:SF10">
    <property type="entry name" value="PROTEIN TYROSINE PHOSPHATASE, RECEPTOR TYPE, H"/>
    <property type="match status" value="1"/>
</dbReference>
<sequence>MASCMLRPRGGWLPLLLVLLLLLLQPGQHSKNKESTTTTKPSTTSADPCKYHGEVGGNFVIVYCPLDNANVTEVFRRPEVMDQDPGCVNSTSLPTRCQQHVILDKNCSSLADCLECGEPCPVQKLTQRDQTNHSVTLHWQISNDCCYKAHRGSATTVLKASISNCTANIPKLSPGQNYNMTVFRKLDGRCSKESSITAFTCPSPVLYINIQNRTVDALQIEWAAPKDPHASLYRYMVCLPECHNTFGSLLWVNNLTAGKTYTVEVFAVSANNVSSIGSTKQATTAPNAPENISISQCETNSIPVSWDRPKDPYATHYSYRVSWDGGKGANLSGNKSVGVNCLSYNITQLQPGILYSVKLASKIGRVKSKEASKWALTCPLPPTDFRVRNSSQTEIELSWRKPSSAFSSFLLRWKNLNESNDKEMRLGTSTEMTLRGLTPSSNYTFTLLSVAEGENKTAYSVGVLQEGATKPDHVNNLKCDSSMWGDRLVLSWTCPASEVSKLQVCLSDQLVQEWTICKEETEIDNLQPAWSYLVQVQTFWYEQEAASAQKMCTTSNAGVILETLLPVLLFSVLLSLLLFYFWRKRTKNVLEKQKADMGLPGALDSVPVLAFPAYCHERFSNSGFGFAEEYQQLQDVGTGQPQSVAERPENQVKNRYSNVLPYDHSRVQLTIKSGDPNSDYINASYMPGFEREKEFIAAQGPLPGTLYDFWRMIWEQQIVTVVMLTNCAENGRVKCERYWPLDYTPCTYDNITVSVVTETILPDWTIRDFTIKQVNLSEVHLARHYHYTSWPDHGVPKITSTILHFRDLVRAHIEEHRGAGPALVHCSAGVGRTGTFISLDSLLRQAQVTGELGVFSFVRKLRMNRPLMIQTESQFVFLHQCLLDALQPPPQSDSEKTEHTAVYENTWALQGYEVSRV</sequence>
<feature type="domain" description="Tyrosine-protein phosphatase" evidence="13">
    <location>
        <begin position="626"/>
        <end position="885"/>
    </location>
</feature>
<evidence type="ECO:0000313" key="17">
    <source>
        <dbReference type="Proteomes" id="UP000472272"/>
    </source>
</evidence>
<accession>A0A670JYS2</accession>
<dbReference type="GO" id="GO:0004725">
    <property type="term" value="F:protein tyrosine phosphatase activity"/>
    <property type="evidence" value="ECO:0007669"/>
    <property type="project" value="UniProtKB-EC"/>
</dbReference>
<dbReference type="PROSITE" id="PS50853">
    <property type="entry name" value="FN3"/>
    <property type="match status" value="2"/>
</dbReference>
<dbReference type="Pfam" id="PF00041">
    <property type="entry name" value="fn3"/>
    <property type="match status" value="2"/>
</dbReference>
<evidence type="ECO:0000256" key="6">
    <source>
        <dbReference type="ARBA" id="ARBA00022912"/>
    </source>
</evidence>
<dbReference type="EC" id="3.1.3.48" evidence="2"/>
<dbReference type="PROSITE" id="PS50056">
    <property type="entry name" value="TYR_PHOSPHATASE_2"/>
    <property type="match status" value="1"/>
</dbReference>
<dbReference type="Pfam" id="PF00102">
    <property type="entry name" value="Y_phosphatase"/>
    <property type="match status" value="1"/>
</dbReference>
<name>A0A670JYS2_PODMU</name>
<feature type="domain" description="Fibronectin type-III" evidence="15">
    <location>
        <begin position="288"/>
        <end position="383"/>
    </location>
</feature>
<dbReference type="Gene3D" id="2.60.40.10">
    <property type="entry name" value="Immunoglobulins"/>
    <property type="match status" value="4"/>
</dbReference>
<evidence type="ECO:0000256" key="7">
    <source>
        <dbReference type="ARBA" id="ARBA00022989"/>
    </source>
</evidence>
<evidence type="ECO:0000256" key="5">
    <source>
        <dbReference type="ARBA" id="ARBA00022801"/>
    </source>
</evidence>
<evidence type="ECO:0000256" key="10">
    <source>
        <dbReference type="ARBA" id="ARBA00051722"/>
    </source>
</evidence>
<dbReference type="InterPro" id="IPR003961">
    <property type="entry name" value="FN3_dom"/>
</dbReference>
<protein>
    <recommendedName>
        <fullName evidence="2">protein-tyrosine-phosphatase</fullName>
        <ecNumber evidence="2">3.1.3.48</ecNumber>
    </recommendedName>
</protein>
<dbReference type="PRINTS" id="PR00700">
    <property type="entry name" value="PRTYPHPHTASE"/>
</dbReference>
<evidence type="ECO:0000256" key="3">
    <source>
        <dbReference type="ARBA" id="ARBA00022692"/>
    </source>
</evidence>
<keyword evidence="3 11" id="KW-0812">Transmembrane</keyword>
<dbReference type="SMART" id="SM00060">
    <property type="entry name" value="FN3"/>
    <property type="match status" value="5"/>
</dbReference>
<reference evidence="16" key="2">
    <citation type="submission" date="2025-08" db="UniProtKB">
        <authorList>
            <consortium name="Ensembl"/>
        </authorList>
    </citation>
    <scope>IDENTIFICATION</scope>
</reference>
<dbReference type="GO" id="GO:0016020">
    <property type="term" value="C:membrane"/>
    <property type="evidence" value="ECO:0007669"/>
    <property type="project" value="UniProtKB-SubCell"/>
</dbReference>
<keyword evidence="17" id="KW-1185">Reference proteome</keyword>
<dbReference type="PROSITE" id="PS00383">
    <property type="entry name" value="TYR_PHOSPHATASE_1"/>
    <property type="match status" value="1"/>
</dbReference>